<gene>
    <name evidence="6" type="ORF">AMOR_48250</name>
</gene>
<evidence type="ECO:0000313" key="6">
    <source>
        <dbReference type="EMBL" id="BDG05829.1"/>
    </source>
</evidence>
<dbReference type="PROSITE" id="PS50893">
    <property type="entry name" value="ABC_TRANSPORTER_2"/>
    <property type="match status" value="1"/>
</dbReference>
<dbReference type="PANTHER" id="PTHR19211:SF14">
    <property type="entry name" value="ATP-BINDING CASSETTE SUB-FAMILY F MEMBER 1"/>
    <property type="match status" value="1"/>
</dbReference>
<feature type="domain" description="ABC transporter" evidence="5">
    <location>
        <begin position="4"/>
        <end position="210"/>
    </location>
</feature>
<keyword evidence="7" id="KW-1185">Reference proteome</keyword>
<keyword evidence="4" id="KW-0175">Coiled coil</keyword>
<proteinExistence type="predicted"/>
<protein>
    <submittedName>
        <fullName evidence="6">ABC transporter ATP-binding protein</fullName>
    </submittedName>
</protein>
<organism evidence="6 7">
    <name type="scientific">Anaeromyxobacter oryzae</name>
    <dbReference type="NCBI Taxonomy" id="2918170"/>
    <lineage>
        <taxon>Bacteria</taxon>
        <taxon>Pseudomonadati</taxon>
        <taxon>Myxococcota</taxon>
        <taxon>Myxococcia</taxon>
        <taxon>Myxococcales</taxon>
        <taxon>Cystobacterineae</taxon>
        <taxon>Anaeromyxobacteraceae</taxon>
        <taxon>Anaeromyxobacter</taxon>
    </lineage>
</organism>
<keyword evidence="2" id="KW-0547">Nucleotide-binding</keyword>
<dbReference type="SUPFAM" id="SSF52540">
    <property type="entry name" value="P-loop containing nucleoside triphosphate hydrolases"/>
    <property type="match status" value="2"/>
</dbReference>
<evidence type="ECO:0000313" key="7">
    <source>
        <dbReference type="Proteomes" id="UP001162891"/>
    </source>
</evidence>
<dbReference type="SMART" id="SM00382">
    <property type="entry name" value="AAA"/>
    <property type="match status" value="2"/>
</dbReference>
<feature type="coiled-coil region" evidence="4">
    <location>
        <begin position="213"/>
        <end position="240"/>
    </location>
</feature>
<dbReference type="Proteomes" id="UP001162891">
    <property type="component" value="Chromosome"/>
</dbReference>
<dbReference type="EMBL" id="AP025591">
    <property type="protein sequence ID" value="BDG05829.1"/>
    <property type="molecule type" value="Genomic_DNA"/>
</dbReference>
<dbReference type="Pfam" id="PF00005">
    <property type="entry name" value="ABC_tran"/>
    <property type="match status" value="2"/>
</dbReference>
<evidence type="ECO:0000256" key="2">
    <source>
        <dbReference type="ARBA" id="ARBA00022741"/>
    </source>
</evidence>
<keyword evidence="1" id="KW-0677">Repeat</keyword>
<name>A0ABN6MXY3_9BACT</name>
<sequence length="496" mass="52789">MPSIRLERVTFAHADAAPILADVDLHFPPGWTALVGENGAGKSTLLALVAGHLAPQRGRVRVDPGGARVVLCPQRVDAPGEGPAALAARDDGLARRLRGALALDAGALPRWETLSPGERKRWQVGAALAEEPDVLLVDEPTNHVDEEARGLLAGALRRFRGIGVIVSHDRALLEALAPRTVRLRRGEARLYEAAYGAARAQWEAEAREAWSRRAEAQAEARAAAARLADARRAREAAERAMSGRRRDPKDRDGRTLGAKTLRAWAEARLGGDVGRLRGAAERARDAIADAPADPEVGRAVALGWERAPRPVLLSLEAAEVRAGSVTVLRDVRVRLGREDRIRIAGPNGAGKTTLVEALLAASTLPPDRVLHLPQELPADAGARLLDAVRALAPDVKGRVLALVAALGSDPARLLASGAPSPGETRKLLLALGLGRHAWALVLDEPTNHLDLPTVERLEAALAAYPGALLVVTHDDAFAERCTTARWRVASGRVETT</sequence>
<dbReference type="InterPro" id="IPR003439">
    <property type="entry name" value="ABC_transporter-like_ATP-bd"/>
</dbReference>
<evidence type="ECO:0000256" key="3">
    <source>
        <dbReference type="ARBA" id="ARBA00022840"/>
    </source>
</evidence>
<dbReference type="InterPro" id="IPR027417">
    <property type="entry name" value="P-loop_NTPase"/>
</dbReference>
<dbReference type="PANTHER" id="PTHR19211">
    <property type="entry name" value="ATP-BINDING TRANSPORT PROTEIN-RELATED"/>
    <property type="match status" value="1"/>
</dbReference>
<accession>A0ABN6MXY3</accession>
<dbReference type="RefSeq" id="WP_248354990.1">
    <property type="nucleotide sequence ID" value="NZ_AP025591.1"/>
</dbReference>
<keyword evidence="3 6" id="KW-0067">ATP-binding</keyword>
<dbReference type="Gene3D" id="3.40.50.300">
    <property type="entry name" value="P-loop containing nucleotide triphosphate hydrolases"/>
    <property type="match status" value="3"/>
</dbReference>
<evidence type="ECO:0000256" key="1">
    <source>
        <dbReference type="ARBA" id="ARBA00022737"/>
    </source>
</evidence>
<dbReference type="GO" id="GO:0005524">
    <property type="term" value="F:ATP binding"/>
    <property type="evidence" value="ECO:0007669"/>
    <property type="project" value="UniProtKB-KW"/>
</dbReference>
<evidence type="ECO:0000259" key="5">
    <source>
        <dbReference type="PROSITE" id="PS50893"/>
    </source>
</evidence>
<dbReference type="InterPro" id="IPR003593">
    <property type="entry name" value="AAA+_ATPase"/>
</dbReference>
<dbReference type="InterPro" id="IPR050611">
    <property type="entry name" value="ABCF"/>
</dbReference>
<reference evidence="7" key="1">
    <citation type="journal article" date="2022" name="Int. J. Syst. Evol. Microbiol.">
        <title>Anaeromyxobacter oryzae sp. nov., Anaeromyxobacter diazotrophicus sp. nov. and Anaeromyxobacter paludicola sp. nov., isolated from paddy soils.</title>
        <authorList>
            <person name="Itoh H."/>
            <person name="Xu Z."/>
            <person name="Mise K."/>
            <person name="Masuda Y."/>
            <person name="Ushijima N."/>
            <person name="Hayakawa C."/>
            <person name="Shiratori Y."/>
            <person name="Senoo K."/>
        </authorList>
    </citation>
    <scope>NUCLEOTIDE SEQUENCE [LARGE SCALE GENOMIC DNA]</scope>
    <source>
        <strain evidence="7">Red232</strain>
    </source>
</reference>
<evidence type="ECO:0000256" key="4">
    <source>
        <dbReference type="SAM" id="Coils"/>
    </source>
</evidence>